<dbReference type="Pfam" id="PF24968">
    <property type="entry name" value="DUF7770"/>
    <property type="match status" value="1"/>
</dbReference>
<sequence length="130" mass="14564">MILSLLPYTDTSSPAATTCVRLPTRQNPPVKVRELVDILATRNGRHRCEFDAGGRGCRFWVRDQIPLLLREGVLVDEKVAESARGEAELAFPGRVPWPMDGEGRGGDMDMVWGDGENSMESGWEKETRYE</sequence>
<feature type="domain" description="DUF7770" evidence="2">
    <location>
        <begin position="16"/>
        <end position="99"/>
    </location>
</feature>
<protein>
    <recommendedName>
        <fullName evidence="2">DUF7770 domain-containing protein</fullName>
    </recommendedName>
</protein>
<evidence type="ECO:0000259" key="2">
    <source>
        <dbReference type="Pfam" id="PF24968"/>
    </source>
</evidence>
<dbReference type="AlphaFoldDB" id="A0A2B7WLN4"/>
<evidence type="ECO:0000313" key="4">
    <source>
        <dbReference type="Proteomes" id="UP000224634"/>
    </source>
</evidence>
<organism evidence="3 4">
    <name type="scientific">Polytolypa hystricis (strain UAMH7299)</name>
    <dbReference type="NCBI Taxonomy" id="1447883"/>
    <lineage>
        <taxon>Eukaryota</taxon>
        <taxon>Fungi</taxon>
        <taxon>Dikarya</taxon>
        <taxon>Ascomycota</taxon>
        <taxon>Pezizomycotina</taxon>
        <taxon>Eurotiomycetes</taxon>
        <taxon>Eurotiomycetidae</taxon>
        <taxon>Onygenales</taxon>
        <taxon>Onygenales incertae sedis</taxon>
        <taxon>Polytolypa</taxon>
    </lineage>
</organism>
<comment type="caution">
    <text evidence="3">The sequence shown here is derived from an EMBL/GenBank/DDBJ whole genome shotgun (WGS) entry which is preliminary data.</text>
</comment>
<evidence type="ECO:0000256" key="1">
    <source>
        <dbReference type="SAM" id="MobiDB-lite"/>
    </source>
</evidence>
<accession>A0A2B7WLN4</accession>
<proteinExistence type="predicted"/>
<dbReference type="EMBL" id="PDNA01000314">
    <property type="protein sequence ID" value="PGG97675.1"/>
    <property type="molecule type" value="Genomic_DNA"/>
</dbReference>
<feature type="region of interest" description="Disordered" evidence="1">
    <location>
        <begin position="92"/>
        <end position="130"/>
    </location>
</feature>
<dbReference type="Proteomes" id="UP000224634">
    <property type="component" value="Unassembled WGS sequence"/>
</dbReference>
<name>A0A2B7WLN4_POLH7</name>
<evidence type="ECO:0000313" key="3">
    <source>
        <dbReference type="EMBL" id="PGG97675.1"/>
    </source>
</evidence>
<gene>
    <name evidence="3" type="ORF">AJ80_09658</name>
</gene>
<reference evidence="3 4" key="1">
    <citation type="submission" date="2017-10" db="EMBL/GenBank/DDBJ databases">
        <title>Comparative genomics in systemic dimorphic fungi from Ajellomycetaceae.</title>
        <authorList>
            <person name="Munoz J.F."/>
            <person name="Mcewen J.G."/>
            <person name="Clay O.K."/>
            <person name="Cuomo C.A."/>
        </authorList>
    </citation>
    <scope>NUCLEOTIDE SEQUENCE [LARGE SCALE GENOMIC DNA]</scope>
    <source>
        <strain evidence="3 4">UAMH7299</strain>
    </source>
</reference>
<dbReference type="STRING" id="1447883.A0A2B7WLN4"/>
<dbReference type="OrthoDB" id="3527137at2759"/>
<dbReference type="InterPro" id="IPR056672">
    <property type="entry name" value="DUF7770"/>
</dbReference>
<keyword evidence="4" id="KW-1185">Reference proteome</keyword>